<sequence>MATTAATKRREETDDEFDDEQLLADLEHELQTVQTLKLQTRQRIEELLQDHQRLAQQQRRLHRHHDRRDAGAATARMLQLQADERVRLAAAEAQRGRAEQIVKDGAEAAERRREYAIETDDKALDDLDAFLVEDAAHY</sequence>
<feature type="region of interest" description="Disordered" evidence="1">
    <location>
        <begin position="55"/>
        <end position="74"/>
    </location>
</feature>
<evidence type="ECO:0000313" key="2">
    <source>
        <dbReference type="EMBL" id="CAI5726614.1"/>
    </source>
</evidence>
<organism evidence="2 3">
    <name type="scientific">Hyaloperonospora brassicae</name>
    <name type="common">Brassica downy mildew</name>
    <name type="synonym">Peronospora brassicae</name>
    <dbReference type="NCBI Taxonomy" id="162125"/>
    <lineage>
        <taxon>Eukaryota</taxon>
        <taxon>Sar</taxon>
        <taxon>Stramenopiles</taxon>
        <taxon>Oomycota</taxon>
        <taxon>Peronosporomycetes</taxon>
        <taxon>Peronosporales</taxon>
        <taxon>Peronosporaceae</taxon>
        <taxon>Hyaloperonospora</taxon>
    </lineage>
</organism>
<name>A0AAV0TX95_HYABA</name>
<keyword evidence="3" id="KW-1185">Reference proteome</keyword>
<dbReference type="AlphaFoldDB" id="A0AAV0TX95"/>
<proteinExistence type="predicted"/>
<reference evidence="2" key="1">
    <citation type="submission" date="2022-12" db="EMBL/GenBank/DDBJ databases">
        <authorList>
            <person name="Webb A."/>
        </authorList>
    </citation>
    <scope>NUCLEOTIDE SEQUENCE</scope>
    <source>
        <strain evidence="2">Hp1</strain>
    </source>
</reference>
<comment type="caution">
    <text evidence="2">The sequence shown here is derived from an EMBL/GenBank/DDBJ whole genome shotgun (WGS) entry which is preliminary data.</text>
</comment>
<protein>
    <submittedName>
        <fullName evidence="2">Uncharacterized protein</fullName>
    </submittedName>
</protein>
<accession>A0AAV0TX95</accession>
<dbReference type="EMBL" id="CANTFL010000665">
    <property type="protein sequence ID" value="CAI5726614.1"/>
    <property type="molecule type" value="Genomic_DNA"/>
</dbReference>
<evidence type="ECO:0000256" key="1">
    <source>
        <dbReference type="SAM" id="MobiDB-lite"/>
    </source>
</evidence>
<evidence type="ECO:0000313" key="3">
    <source>
        <dbReference type="Proteomes" id="UP001162031"/>
    </source>
</evidence>
<gene>
    <name evidence="2" type="ORF">HBR001_LOCUS3887</name>
</gene>
<dbReference type="Proteomes" id="UP001162031">
    <property type="component" value="Unassembled WGS sequence"/>
</dbReference>